<dbReference type="PANTHER" id="PTHR43289">
    <property type="entry name" value="MITOGEN-ACTIVATED PROTEIN KINASE KINASE KINASE 20-RELATED"/>
    <property type="match status" value="1"/>
</dbReference>
<dbReference type="PROSITE" id="PS00107">
    <property type="entry name" value="PROTEIN_KINASE_ATP"/>
    <property type="match status" value="1"/>
</dbReference>
<feature type="domain" description="Protein kinase" evidence="6">
    <location>
        <begin position="213"/>
        <end position="461"/>
    </location>
</feature>
<dbReference type="GO" id="GO:0005524">
    <property type="term" value="F:ATP binding"/>
    <property type="evidence" value="ECO:0007669"/>
    <property type="project" value="UniProtKB-UniRule"/>
</dbReference>
<dbReference type="InterPro" id="IPR013325">
    <property type="entry name" value="RNA_pol_sigma_r2"/>
</dbReference>
<evidence type="ECO:0000313" key="7">
    <source>
        <dbReference type="EMBL" id="QDU02106.1"/>
    </source>
</evidence>
<dbReference type="PROSITE" id="PS50011">
    <property type="entry name" value="PROTEIN_KINASE_DOM"/>
    <property type="match status" value="1"/>
</dbReference>
<evidence type="ECO:0000256" key="3">
    <source>
        <dbReference type="ARBA" id="ARBA00022777"/>
    </source>
</evidence>
<evidence type="ECO:0000256" key="4">
    <source>
        <dbReference type="ARBA" id="ARBA00022840"/>
    </source>
</evidence>
<dbReference type="NCBIfam" id="TIGR02937">
    <property type="entry name" value="sigma70-ECF"/>
    <property type="match status" value="1"/>
</dbReference>
<dbReference type="InterPro" id="IPR014284">
    <property type="entry name" value="RNA_pol_sigma-70_dom"/>
</dbReference>
<dbReference type="SUPFAM" id="SSF88659">
    <property type="entry name" value="Sigma3 and sigma4 domains of RNA polymerase sigma factors"/>
    <property type="match status" value="1"/>
</dbReference>
<evidence type="ECO:0000256" key="2">
    <source>
        <dbReference type="ARBA" id="ARBA00022741"/>
    </source>
</evidence>
<keyword evidence="1 7" id="KW-0808">Transferase</keyword>
<dbReference type="GO" id="GO:0003700">
    <property type="term" value="F:DNA-binding transcription factor activity"/>
    <property type="evidence" value="ECO:0007669"/>
    <property type="project" value="InterPro"/>
</dbReference>
<dbReference type="CDD" id="cd14014">
    <property type="entry name" value="STKc_PknB_like"/>
    <property type="match status" value="1"/>
</dbReference>
<dbReference type="Pfam" id="PF00069">
    <property type="entry name" value="Pkinase"/>
    <property type="match status" value="1"/>
</dbReference>
<evidence type="ECO:0000256" key="5">
    <source>
        <dbReference type="PROSITE-ProRule" id="PRU10141"/>
    </source>
</evidence>
<gene>
    <name evidence="7" type="primary">prkC_6</name>
    <name evidence="7" type="ORF">V6x_18070</name>
</gene>
<feature type="binding site" evidence="5">
    <location>
        <position position="242"/>
    </location>
    <ligand>
        <name>ATP</name>
        <dbReference type="ChEBI" id="CHEBI:30616"/>
    </ligand>
</feature>
<sequence length="461" mass="51097">MSKLNSQQLLEMYQAGENEAATVLFDRYVARLIALARSRIGARLRRRIDPEDVIQSAYRSFFVHARVGEYQLQKTGDLWRLLAGITLHKLYGQIEKHTAGKRSIDREAPPDTILATATVPEPAPSEVVAIIEELSLLIQDLPPEERLVLTASLQGQENAEICSTIGKSERTVRRLLANARNKLEQRLLHHNTPESDSQPPAQEYAAPLRYEDYVLEQLLGSGGMGKVFRARVKGTQQKVAIKALHKKRQSDRRAVSQFVNEAQVLTKLQHPHLVHVEGLGRFPHGGYFMVMDFVDGVDLQSQLETGPFTITEAVSIILHVADAIGYAHDQGIIHCDLKPANILRDQQDNIRVTDFGFAYLIAGSTTPVNSIGGTAGYLAPEILNRQSLPSPTTDIFSLGVLLWTLITGMLPASPFKLTGVKQQQTPVARIVKRCLSPTPQNRFQTTSELQQALLTLQSAQG</sequence>
<accession>A0A517WA25</accession>
<dbReference type="GO" id="GO:0004674">
    <property type="term" value="F:protein serine/threonine kinase activity"/>
    <property type="evidence" value="ECO:0007669"/>
    <property type="project" value="UniProtKB-EC"/>
</dbReference>
<name>A0A517WA25_9PLAN</name>
<dbReference type="EMBL" id="CP036347">
    <property type="protein sequence ID" value="QDU02106.1"/>
    <property type="molecule type" value="Genomic_DNA"/>
</dbReference>
<dbReference type="Proteomes" id="UP000320722">
    <property type="component" value="Chromosome"/>
</dbReference>
<dbReference type="SMART" id="SM00220">
    <property type="entry name" value="S_TKc"/>
    <property type="match status" value="1"/>
</dbReference>
<dbReference type="SUPFAM" id="SSF56112">
    <property type="entry name" value="Protein kinase-like (PK-like)"/>
    <property type="match status" value="1"/>
</dbReference>
<dbReference type="InterPro" id="IPR017441">
    <property type="entry name" value="Protein_kinase_ATP_BS"/>
</dbReference>
<dbReference type="PANTHER" id="PTHR43289:SF34">
    <property type="entry name" value="SERINE_THREONINE-PROTEIN KINASE YBDM-RELATED"/>
    <property type="match status" value="1"/>
</dbReference>
<dbReference type="InterPro" id="IPR000719">
    <property type="entry name" value="Prot_kinase_dom"/>
</dbReference>
<dbReference type="GO" id="GO:0006352">
    <property type="term" value="P:DNA-templated transcription initiation"/>
    <property type="evidence" value="ECO:0007669"/>
    <property type="project" value="InterPro"/>
</dbReference>
<keyword evidence="2 5" id="KW-0547">Nucleotide-binding</keyword>
<dbReference type="EC" id="2.7.11.1" evidence="7"/>
<protein>
    <submittedName>
        <fullName evidence="7">Serine/threonine-protein kinase PrkC</fullName>
        <ecNumber evidence="7">2.7.11.1</ecNumber>
    </submittedName>
</protein>
<dbReference type="Gene3D" id="1.10.10.10">
    <property type="entry name" value="Winged helix-like DNA-binding domain superfamily/Winged helix DNA-binding domain"/>
    <property type="match status" value="1"/>
</dbReference>
<dbReference type="InterPro" id="IPR011009">
    <property type="entry name" value="Kinase-like_dom_sf"/>
</dbReference>
<keyword evidence="3 7" id="KW-0418">Kinase</keyword>
<dbReference type="InterPro" id="IPR013324">
    <property type="entry name" value="RNA_pol_sigma_r3/r4-like"/>
</dbReference>
<evidence type="ECO:0000256" key="1">
    <source>
        <dbReference type="ARBA" id="ARBA00022679"/>
    </source>
</evidence>
<dbReference type="InterPro" id="IPR036388">
    <property type="entry name" value="WH-like_DNA-bd_sf"/>
</dbReference>
<dbReference type="SUPFAM" id="SSF88946">
    <property type="entry name" value="Sigma2 domain of RNA polymerase sigma factors"/>
    <property type="match status" value="1"/>
</dbReference>
<organism evidence="7 8">
    <name type="scientific">Gimesia chilikensis</name>
    <dbReference type="NCBI Taxonomy" id="2605989"/>
    <lineage>
        <taxon>Bacteria</taxon>
        <taxon>Pseudomonadati</taxon>
        <taxon>Planctomycetota</taxon>
        <taxon>Planctomycetia</taxon>
        <taxon>Planctomycetales</taxon>
        <taxon>Planctomycetaceae</taxon>
        <taxon>Gimesia</taxon>
    </lineage>
</organism>
<evidence type="ECO:0000259" key="6">
    <source>
        <dbReference type="PROSITE" id="PS50011"/>
    </source>
</evidence>
<dbReference type="Gene3D" id="1.10.510.10">
    <property type="entry name" value="Transferase(Phosphotransferase) domain 1"/>
    <property type="match status" value="1"/>
</dbReference>
<proteinExistence type="predicted"/>
<evidence type="ECO:0000313" key="8">
    <source>
        <dbReference type="Proteomes" id="UP000320722"/>
    </source>
</evidence>
<dbReference type="RefSeq" id="WP_145038620.1">
    <property type="nucleotide sequence ID" value="NZ_CP036347.1"/>
</dbReference>
<dbReference type="InterPro" id="IPR053812">
    <property type="entry name" value="HTH_Sigma70_ECF-like"/>
</dbReference>
<reference evidence="7 8" key="1">
    <citation type="submission" date="2019-02" db="EMBL/GenBank/DDBJ databases">
        <title>Deep-cultivation of Planctomycetes and their phenomic and genomic characterization uncovers novel biology.</title>
        <authorList>
            <person name="Wiegand S."/>
            <person name="Jogler M."/>
            <person name="Boedeker C."/>
            <person name="Pinto D."/>
            <person name="Vollmers J."/>
            <person name="Rivas-Marin E."/>
            <person name="Kohn T."/>
            <person name="Peeters S.H."/>
            <person name="Heuer A."/>
            <person name="Rast P."/>
            <person name="Oberbeckmann S."/>
            <person name="Bunk B."/>
            <person name="Jeske O."/>
            <person name="Meyerdierks A."/>
            <person name="Storesund J.E."/>
            <person name="Kallscheuer N."/>
            <person name="Luecker S."/>
            <person name="Lage O.M."/>
            <person name="Pohl T."/>
            <person name="Merkel B.J."/>
            <person name="Hornburger P."/>
            <person name="Mueller R.-W."/>
            <person name="Bruemmer F."/>
            <person name="Labrenz M."/>
            <person name="Spormann A.M."/>
            <person name="Op den Camp H."/>
            <person name="Overmann J."/>
            <person name="Amann R."/>
            <person name="Jetten M.S.M."/>
            <person name="Mascher T."/>
            <person name="Medema M.H."/>
            <person name="Devos D.P."/>
            <person name="Kaster A.-K."/>
            <person name="Ovreas L."/>
            <person name="Rohde M."/>
            <person name="Galperin M.Y."/>
            <person name="Jogler C."/>
        </authorList>
    </citation>
    <scope>NUCLEOTIDE SEQUENCE [LARGE SCALE GENOMIC DNA]</scope>
    <source>
        <strain evidence="7 8">V6</strain>
    </source>
</reference>
<dbReference type="AlphaFoldDB" id="A0A517WA25"/>
<dbReference type="Pfam" id="PF07638">
    <property type="entry name" value="Sigma70_ECF"/>
    <property type="match status" value="1"/>
</dbReference>
<dbReference type="Gene3D" id="1.10.1740.10">
    <property type="match status" value="1"/>
</dbReference>
<keyword evidence="4 5" id="KW-0067">ATP-binding</keyword>